<evidence type="ECO:0000256" key="1">
    <source>
        <dbReference type="SAM" id="SignalP"/>
    </source>
</evidence>
<comment type="caution">
    <text evidence="3">The sequence shown here is derived from an EMBL/GenBank/DDBJ whole genome shotgun (WGS) entry which is preliminary data.</text>
</comment>
<evidence type="ECO:0000259" key="2">
    <source>
        <dbReference type="SMART" id="SM00198"/>
    </source>
</evidence>
<organism evidence="3 4">
    <name type="scientific">Cyclotella atomus</name>
    <dbReference type="NCBI Taxonomy" id="382360"/>
    <lineage>
        <taxon>Eukaryota</taxon>
        <taxon>Sar</taxon>
        <taxon>Stramenopiles</taxon>
        <taxon>Ochrophyta</taxon>
        <taxon>Bacillariophyta</taxon>
        <taxon>Coscinodiscophyceae</taxon>
        <taxon>Thalassiosirophycidae</taxon>
        <taxon>Stephanodiscales</taxon>
        <taxon>Stephanodiscaceae</taxon>
        <taxon>Cyclotella</taxon>
    </lineage>
</organism>
<feature type="signal peptide" evidence="1">
    <location>
        <begin position="1"/>
        <end position="16"/>
    </location>
</feature>
<dbReference type="Proteomes" id="UP001530400">
    <property type="component" value="Unassembled WGS sequence"/>
</dbReference>
<dbReference type="SMART" id="SM00198">
    <property type="entry name" value="SCP"/>
    <property type="match status" value="1"/>
</dbReference>
<sequence>MKSIAIVASLLVAASANEQESTNLRRDLATSRKDGWLAAHNTRRAEYHDVPLSWSSGLRNEALKLAKAMSSNKCTISAPTNMVYGINLNARQGYPRVPTTEWVVKGWESKIDDEENNGMIVQALWKATEYVGCADSYNAVEKCSVSVCLYAKAGNCNMGNYASWEEAVVNGPGCGACPPEKATC</sequence>
<keyword evidence="4" id="KW-1185">Reference proteome</keyword>
<keyword evidence="1" id="KW-0732">Signal</keyword>
<dbReference type="InterPro" id="IPR035940">
    <property type="entry name" value="CAP_sf"/>
</dbReference>
<dbReference type="InterPro" id="IPR014044">
    <property type="entry name" value="CAP_dom"/>
</dbReference>
<dbReference type="PANTHER" id="PTHR10334">
    <property type="entry name" value="CYSTEINE-RICH SECRETORY PROTEIN-RELATED"/>
    <property type="match status" value="1"/>
</dbReference>
<dbReference type="EMBL" id="JALLPJ020000014">
    <property type="protein sequence ID" value="KAL3805175.1"/>
    <property type="molecule type" value="Genomic_DNA"/>
</dbReference>
<protein>
    <recommendedName>
        <fullName evidence="2">SCP domain-containing protein</fullName>
    </recommendedName>
</protein>
<reference evidence="3 4" key="1">
    <citation type="submission" date="2024-10" db="EMBL/GenBank/DDBJ databases">
        <title>Updated reference genomes for cyclostephanoid diatoms.</title>
        <authorList>
            <person name="Roberts W.R."/>
            <person name="Alverson A.J."/>
        </authorList>
    </citation>
    <scope>NUCLEOTIDE SEQUENCE [LARGE SCALE GENOMIC DNA]</scope>
    <source>
        <strain evidence="3 4">AJA010-31</strain>
    </source>
</reference>
<dbReference type="InterPro" id="IPR001283">
    <property type="entry name" value="CRISP-related"/>
</dbReference>
<dbReference type="SUPFAM" id="SSF55797">
    <property type="entry name" value="PR-1-like"/>
    <property type="match status" value="1"/>
</dbReference>
<gene>
    <name evidence="3" type="ORF">ACHAWO_000710</name>
</gene>
<feature type="chain" id="PRO_5044818383" description="SCP domain-containing protein" evidence="1">
    <location>
        <begin position="17"/>
        <end position="184"/>
    </location>
</feature>
<proteinExistence type="predicted"/>
<accession>A0ABD3QY72</accession>
<name>A0ABD3QY72_9STRA</name>
<dbReference type="Pfam" id="PF00188">
    <property type="entry name" value="CAP"/>
    <property type="match status" value="1"/>
</dbReference>
<dbReference type="Gene3D" id="3.40.33.10">
    <property type="entry name" value="CAP"/>
    <property type="match status" value="1"/>
</dbReference>
<evidence type="ECO:0000313" key="3">
    <source>
        <dbReference type="EMBL" id="KAL3805175.1"/>
    </source>
</evidence>
<evidence type="ECO:0000313" key="4">
    <source>
        <dbReference type="Proteomes" id="UP001530400"/>
    </source>
</evidence>
<feature type="domain" description="SCP" evidence="2">
    <location>
        <begin position="31"/>
        <end position="158"/>
    </location>
</feature>
<dbReference type="AlphaFoldDB" id="A0ABD3QY72"/>